<reference evidence="2" key="1">
    <citation type="journal article" date="2023" name="Mol. Phylogenet. Evol.">
        <title>Genome-scale phylogeny and comparative genomics of the fungal order Sordariales.</title>
        <authorList>
            <person name="Hensen N."/>
            <person name="Bonometti L."/>
            <person name="Westerberg I."/>
            <person name="Brannstrom I.O."/>
            <person name="Guillou S."/>
            <person name="Cros-Aarteil S."/>
            <person name="Calhoun S."/>
            <person name="Haridas S."/>
            <person name="Kuo A."/>
            <person name="Mondo S."/>
            <person name="Pangilinan J."/>
            <person name="Riley R."/>
            <person name="LaButti K."/>
            <person name="Andreopoulos B."/>
            <person name="Lipzen A."/>
            <person name="Chen C."/>
            <person name="Yan M."/>
            <person name="Daum C."/>
            <person name="Ng V."/>
            <person name="Clum A."/>
            <person name="Steindorff A."/>
            <person name="Ohm R.A."/>
            <person name="Martin F."/>
            <person name="Silar P."/>
            <person name="Natvig D.O."/>
            <person name="Lalanne C."/>
            <person name="Gautier V."/>
            <person name="Ament-Velasquez S.L."/>
            <person name="Kruys A."/>
            <person name="Hutchinson M.I."/>
            <person name="Powell A.J."/>
            <person name="Barry K."/>
            <person name="Miller A.N."/>
            <person name="Grigoriev I.V."/>
            <person name="Debuchy R."/>
            <person name="Gladieux P."/>
            <person name="Hiltunen Thoren M."/>
            <person name="Johannesson H."/>
        </authorList>
    </citation>
    <scope>NUCLEOTIDE SEQUENCE</scope>
    <source>
        <strain evidence="2">CBS 315.58</strain>
    </source>
</reference>
<reference evidence="2" key="2">
    <citation type="submission" date="2023-05" db="EMBL/GenBank/DDBJ databases">
        <authorList>
            <consortium name="Lawrence Berkeley National Laboratory"/>
            <person name="Steindorff A."/>
            <person name="Hensen N."/>
            <person name="Bonometti L."/>
            <person name="Westerberg I."/>
            <person name="Brannstrom I.O."/>
            <person name="Guillou S."/>
            <person name="Cros-Aarteil S."/>
            <person name="Calhoun S."/>
            <person name="Haridas S."/>
            <person name="Kuo A."/>
            <person name="Mondo S."/>
            <person name="Pangilinan J."/>
            <person name="Riley R."/>
            <person name="Labutti K."/>
            <person name="Andreopoulos B."/>
            <person name="Lipzen A."/>
            <person name="Chen C."/>
            <person name="Yanf M."/>
            <person name="Daum C."/>
            <person name="Ng V."/>
            <person name="Clum A."/>
            <person name="Ohm R."/>
            <person name="Martin F."/>
            <person name="Silar P."/>
            <person name="Natvig D."/>
            <person name="Lalanne C."/>
            <person name="Gautier V."/>
            <person name="Ament-Velasquez S.L."/>
            <person name="Kruys A."/>
            <person name="Hutchinson M.I."/>
            <person name="Powell A.J."/>
            <person name="Barry K."/>
            <person name="Miller A.N."/>
            <person name="Grigoriev I.V."/>
            <person name="Debuchy R."/>
            <person name="Gladieux P."/>
            <person name="Thoren M.H."/>
            <person name="Johannesson H."/>
        </authorList>
    </citation>
    <scope>NUCLEOTIDE SEQUENCE</scope>
    <source>
        <strain evidence="2">CBS 315.58</strain>
    </source>
</reference>
<evidence type="ECO:0000259" key="1">
    <source>
        <dbReference type="PROSITE" id="PS50181"/>
    </source>
</evidence>
<sequence length="279" mass="32177">MAAGYANPWTELPTSSSAPLWKVHRTWSRPFNLFGLPNELIYMIVEYLPRESRAALALVNYFFKDLLGPSAIDFTPASRLRFTFLRLLERDLNDRVACPCCQMLHHPRVKDCKRRLFGHDEPIAFHLFQDRPLPVGLCYNTVRAAAIRQARLGADPSLDFGPDTRHFLHKCLKIVRTSRTWFVDGTLITRVQTIIALDRSTTREWEQLIQHPKIIRLEASDSRRCKHGWLCPRFSKYLHEGENYSDANVKIERCHECATESADWYNLLPGVGPVICLTA</sequence>
<proteinExistence type="predicted"/>
<evidence type="ECO:0000313" key="2">
    <source>
        <dbReference type="EMBL" id="KAK4198107.1"/>
    </source>
</evidence>
<dbReference type="PROSITE" id="PS50181">
    <property type="entry name" value="FBOX"/>
    <property type="match status" value="1"/>
</dbReference>
<keyword evidence="3" id="KW-1185">Reference proteome</keyword>
<evidence type="ECO:0000313" key="3">
    <source>
        <dbReference type="Proteomes" id="UP001303160"/>
    </source>
</evidence>
<organism evidence="2 3">
    <name type="scientific">Triangularia verruculosa</name>
    <dbReference type="NCBI Taxonomy" id="2587418"/>
    <lineage>
        <taxon>Eukaryota</taxon>
        <taxon>Fungi</taxon>
        <taxon>Dikarya</taxon>
        <taxon>Ascomycota</taxon>
        <taxon>Pezizomycotina</taxon>
        <taxon>Sordariomycetes</taxon>
        <taxon>Sordariomycetidae</taxon>
        <taxon>Sordariales</taxon>
        <taxon>Podosporaceae</taxon>
        <taxon>Triangularia</taxon>
    </lineage>
</organism>
<dbReference type="SUPFAM" id="SSF81383">
    <property type="entry name" value="F-box domain"/>
    <property type="match status" value="1"/>
</dbReference>
<dbReference type="EMBL" id="MU863951">
    <property type="protein sequence ID" value="KAK4198107.1"/>
    <property type="molecule type" value="Genomic_DNA"/>
</dbReference>
<dbReference type="InterPro" id="IPR036047">
    <property type="entry name" value="F-box-like_dom_sf"/>
</dbReference>
<name>A0AAN6XGE7_9PEZI</name>
<dbReference type="InterPro" id="IPR001810">
    <property type="entry name" value="F-box_dom"/>
</dbReference>
<feature type="domain" description="F-box" evidence="1">
    <location>
        <begin position="30"/>
        <end position="67"/>
    </location>
</feature>
<dbReference type="Proteomes" id="UP001303160">
    <property type="component" value="Unassembled WGS sequence"/>
</dbReference>
<comment type="caution">
    <text evidence="2">The sequence shown here is derived from an EMBL/GenBank/DDBJ whole genome shotgun (WGS) entry which is preliminary data.</text>
</comment>
<dbReference type="AlphaFoldDB" id="A0AAN6XGE7"/>
<accession>A0AAN6XGE7</accession>
<gene>
    <name evidence="2" type="ORF">QBC40DRAFT_331986</name>
</gene>
<dbReference type="Pfam" id="PF00646">
    <property type="entry name" value="F-box"/>
    <property type="match status" value="1"/>
</dbReference>
<protein>
    <recommendedName>
        <fullName evidence="1">F-box domain-containing protein</fullName>
    </recommendedName>
</protein>